<evidence type="ECO:0000313" key="2">
    <source>
        <dbReference type="EMBL" id="WMW66624.1"/>
    </source>
</evidence>
<proteinExistence type="predicted"/>
<sequence>MRQGSLFDGQTPRLAGAAASVRAAMNHAAGEYPAGRKQLVDRINEIARRDNLRLTGGNVRTISKDTLDKMLSPGDQTHKPSVDAMLAVVAATGDYGPLEALLEPFGLKILTPEKERDARFGRAVREEKEARKRRKQLEDL</sequence>
<gene>
    <name evidence="2" type="ORF">KPS_001226</name>
</gene>
<evidence type="ECO:0000313" key="3">
    <source>
        <dbReference type="Proteomes" id="UP001180616"/>
    </source>
</evidence>
<evidence type="ECO:0000256" key="1">
    <source>
        <dbReference type="SAM" id="MobiDB-lite"/>
    </source>
</evidence>
<dbReference type="Proteomes" id="UP001180616">
    <property type="component" value="Chromosome"/>
</dbReference>
<feature type="region of interest" description="Disordered" evidence="1">
    <location>
        <begin position="120"/>
        <end position="140"/>
    </location>
</feature>
<dbReference type="Pfam" id="PF06892">
    <property type="entry name" value="Phage_CP76"/>
    <property type="match status" value="1"/>
</dbReference>
<accession>A0ABY9R4G5</accession>
<reference evidence="2" key="1">
    <citation type="submission" date="2023-09" db="EMBL/GenBank/DDBJ databases">
        <authorList>
            <consortium name="CW5 consortium"/>
            <person name="Lu C.-W."/>
        </authorList>
    </citation>
    <scope>NUCLEOTIDE SEQUENCE</scope>
    <source>
        <strain evidence="2">KPS</strain>
    </source>
</reference>
<keyword evidence="3" id="KW-1185">Reference proteome</keyword>
<dbReference type="EMBL" id="CP133659">
    <property type="protein sequence ID" value="WMW66624.1"/>
    <property type="molecule type" value="Genomic_DNA"/>
</dbReference>
<dbReference type="InterPro" id="IPR009679">
    <property type="entry name" value="Phage_186_CII-like"/>
</dbReference>
<dbReference type="RefSeq" id="WP_309542488.1">
    <property type="nucleotide sequence ID" value="NZ_CP133659.1"/>
</dbReference>
<organism evidence="2 3">
    <name type="scientific">Nitratidesulfovibrio liaohensis</name>
    <dbReference type="NCBI Taxonomy" id="2604158"/>
    <lineage>
        <taxon>Bacteria</taxon>
        <taxon>Pseudomonadati</taxon>
        <taxon>Thermodesulfobacteriota</taxon>
        <taxon>Desulfovibrionia</taxon>
        <taxon>Desulfovibrionales</taxon>
        <taxon>Desulfovibrionaceae</taxon>
        <taxon>Nitratidesulfovibrio</taxon>
    </lineage>
</organism>
<protein>
    <submittedName>
        <fullName evidence="2">Uncharacterized protein</fullName>
    </submittedName>
</protein>
<name>A0ABY9R4G5_9BACT</name>